<evidence type="ECO:0000313" key="3">
    <source>
        <dbReference type="EMBL" id="CAF0900243.1"/>
    </source>
</evidence>
<dbReference type="PROSITE" id="PS51471">
    <property type="entry name" value="FE2OG_OXY"/>
    <property type="match status" value="1"/>
</dbReference>
<organism evidence="4 5">
    <name type="scientific">Adineta steineri</name>
    <dbReference type="NCBI Taxonomy" id="433720"/>
    <lineage>
        <taxon>Eukaryota</taxon>
        <taxon>Metazoa</taxon>
        <taxon>Spiralia</taxon>
        <taxon>Gnathifera</taxon>
        <taxon>Rotifera</taxon>
        <taxon>Eurotatoria</taxon>
        <taxon>Bdelloidea</taxon>
        <taxon>Adinetida</taxon>
        <taxon>Adinetidae</taxon>
        <taxon>Adineta</taxon>
    </lineage>
</organism>
<comment type="caution">
    <text evidence="4">The sequence shown here is derived from an EMBL/GenBank/DDBJ whole genome shotgun (WGS) entry which is preliminary data.</text>
</comment>
<dbReference type="PANTHER" id="PTHR47990">
    <property type="entry name" value="2-OXOGLUTARATE (2OG) AND FE(II)-DEPENDENT OXYGENASE SUPERFAMILY PROTEIN-RELATED"/>
    <property type="match status" value="1"/>
</dbReference>
<dbReference type="PRINTS" id="PR00682">
    <property type="entry name" value="IPNSYNTHASE"/>
</dbReference>
<dbReference type="SUPFAM" id="SSF51197">
    <property type="entry name" value="Clavaminate synthase-like"/>
    <property type="match status" value="1"/>
</dbReference>
<dbReference type="InterPro" id="IPR005123">
    <property type="entry name" value="Oxoglu/Fe-dep_dioxygenase_dom"/>
</dbReference>
<dbReference type="InterPro" id="IPR027443">
    <property type="entry name" value="IPNS-like_sf"/>
</dbReference>
<dbReference type="GO" id="GO:0046872">
    <property type="term" value="F:metal ion binding"/>
    <property type="evidence" value="ECO:0007669"/>
    <property type="project" value="UniProtKB-KW"/>
</dbReference>
<gene>
    <name evidence="3" type="ORF">IZO911_LOCUS12211</name>
    <name evidence="4" type="ORF">KXQ929_LOCUS2182</name>
</gene>
<feature type="domain" description="Fe2OG dioxygenase" evidence="2">
    <location>
        <begin position="173"/>
        <end position="281"/>
    </location>
</feature>
<keyword evidence="1" id="KW-0408">Iron</keyword>
<sequence length="367" mass="42481">MTNIPTIDISPLLFQLDEQSKIDISKSIRHACETVGFFQIIGHGIDKDLIDNMVNEARRFFQQSSEEKQDYAVHKWNRLNSNTYRGYFPSSINGKEGLDLCSPYMNCEHELVKKGDPLHELNKWKMNEILIKYWDEMWRIGIELLRAIARAFDLDVFYFDKFLDDRSTGGAGTISTFRLNFYPQIENATPVSIGADDGEPLSCEEHCDGCLFTILYQHEIGGLQIELENGKWMDVPVIPYAFVINTGKCLERWTNGCLKAVKHRVKLLKQERLSIPFFLEPSYSTLIVPLPTINHTHKYDPITYGQYITEIHDYERSERPSLTTFGKLDEITEGLSNKSMIRVHYFSREAVVSKLAFHRVMRDILGY</sequence>
<dbReference type="InterPro" id="IPR044861">
    <property type="entry name" value="IPNS-like_FE2OG_OXY"/>
</dbReference>
<dbReference type="EMBL" id="CAJOBB010000064">
    <property type="protein sequence ID" value="CAF3541415.1"/>
    <property type="molecule type" value="Genomic_DNA"/>
</dbReference>
<comment type="similarity">
    <text evidence="1">Belongs to the iron/ascorbate-dependent oxidoreductase family.</text>
</comment>
<dbReference type="GO" id="GO:0016491">
    <property type="term" value="F:oxidoreductase activity"/>
    <property type="evidence" value="ECO:0007669"/>
    <property type="project" value="UniProtKB-KW"/>
</dbReference>
<evidence type="ECO:0000313" key="5">
    <source>
        <dbReference type="Proteomes" id="UP000663868"/>
    </source>
</evidence>
<keyword evidence="1" id="KW-0560">Oxidoreductase</keyword>
<dbReference type="Pfam" id="PF03171">
    <property type="entry name" value="2OG-FeII_Oxy"/>
    <property type="match status" value="1"/>
</dbReference>
<dbReference type="Gene3D" id="2.60.120.330">
    <property type="entry name" value="B-lactam Antibiotic, Isopenicillin N Synthase, Chain"/>
    <property type="match status" value="1"/>
</dbReference>
<accession>A0A818JLY3</accession>
<dbReference type="InterPro" id="IPR026992">
    <property type="entry name" value="DIOX_N"/>
</dbReference>
<evidence type="ECO:0000256" key="1">
    <source>
        <dbReference type="RuleBase" id="RU003682"/>
    </source>
</evidence>
<dbReference type="Pfam" id="PF14226">
    <property type="entry name" value="DIOX_N"/>
    <property type="match status" value="1"/>
</dbReference>
<protein>
    <recommendedName>
        <fullName evidence="2">Fe2OG dioxygenase domain-containing protein</fullName>
    </recommendedName>
</protein>
<dbReference type="Proteomes" id="UP000663868">
    <property type="component" value="Unassembled WGS sequence"/>
</dbReference>
<name>A0A818JLY3_9BILA</name>
<evidence type="ECO:0000259" key="2">
    <source>
        <dbReference type="PROSITE" id="PS51471"/>
    </source>
</evidence>
<proteinExistence type="inferred from homology"/>
<reference evidence="4" key="1">
    <citation type="submission" date="2021-02" db="EMBL/GenBank/DDBJ databases">
        <authorList>
            <person name="Nowell W R."/>
        </authorList>
    </citation>
    <scope>NUCLEOTIDE SEQUENCE</scope>
</reference>
<evidence type="ECO:0000313" key="4">
    <source>
        <dbReference type="EMBL" id="CAF3541415.1"/>
    </source>
</evidence>
<dbReference type="InterPro" id="IPR050231">
    <property type="entry name" value="Iron_ascorbate_oxido_reductase"/>
</dbReference>
<dbReference type="Proteomes" id="UP000663860">
    <property type="component" value="Unassembled WGS sequence"/>
</dbReference>
<keyword evidence="1" id="KW-0479">Metal-binding</keyword>
<dbReference type="AlphaFoldDB" id="A0A818JLY3"/>
<dbReference type="EMBL" id="CAJNOE010000094">
    <property type="protein sequence ID" value="CAF0900243.1"/>
    <property type="molecule type" value="Genomic_DNA"/>
</dbReference>